<protein>
    <submittedName>
        <fullName evidence="1">Uncharacterized protein</fullName>
    </submittedName>
</protein>
<reference evidence="2" key="1">
    <citation type="submission" date="2016-10" db="EMBL/GenBank/DDBJ databases">
        <authorList>
            <person name="Varghese N."/>
        </authorList>
    </citation>
    <scope>NUCLEOTIDE SEQUENCE [LARGE SCALE GENOMIC DNA]</scope>
    <source>
        <strain evidence="2">Nsp8</strain>
    </source>
</reference>
<dbReference type="EMBL" id="FOVJ01000006">
    <property type="protein sequence ID" value="SFO02879.1"/>
    <property type="molecule type" value="Genomic_DNA"/>
</dbReference>
<proteinExistence type="predicted"/>
<dbReference type="Proteomes" id="UP000183107">
    <property type="component" value="Unassembled WGS sequence"/>
</dbReference>
<evidence type="ECO:0000313" key="1">
    <source>
        <dbReference type="EMBL" id="SFO02879.1"/>
    </source>
</evidence>
<organism evidence="1 2">
    <name type="scientific">Nitrosospira briensis</name>
    <dbReference type="NCBI Taxonomy" id="35799"/>
    <lineage>
        <taxon>Bacteria</taxon>
        <taxon>Pseudomonadati</taxon>
        <taxon>Pseudomonadota</taxon>
        <taxon>Betaproteobacteria</taxon>
        <taxon>Nitrosomonadales</taxon>
        <taxon>Nitrosomonadaceae</taxon>
        <taxon>Nitrosospira</taxon>
    </lineage>
</organism>
<gene>
    <name evidence="1" type="ORF">SAMN05216386_2408</name>
</gene>
<dbReference type="AlphaFoldDB" id="A0A1I5DUG0"/>
<sequence length="215" mass="23854">MKPDTKTVGKRRRAAPRKKIADLRAELDDFIRRVPTLSQPELDQAKEKLIQKLAYSTNRVTRPSIDDIRKKIDPKIIYYGINILLAGVLLTKLSRARSVSADYGAGYRAGYKPSWCSHLTREGACKHYLHCAWCPEGVDRNGDSKPAHCYNPSRPKECKDCSSCCSSLTRDGEGICKDHPPCAWCPAGVDGHGDPLSAHCYNPLNVSECNDCSSC</sequence>
<name>A0A1I5DUG0_9PROT</name>
<evidence type="ECO:0000313" key="2">
    <source>
        <dbReference type="Proteomes" id="UP000183107"/>
    </source>
</evidence>
<accession>A0A1I5DUG0</accession>
<keyword evidence="2" id="KW-1185">Reference proteome</keyword>